<sequence>MESPKSKHSSTSKDGEVGNAQTETPCGELFNQTINVLYPFEANDEQNPDINDGGNTDHEDDINDTSKSYLGGREDPEVLNEAQEMDWRQWANIYQMKSNVNSNYRRIIDNKMKRIESYVGTLKAEGDSLEESPRIRRRDGSDDLSNNSELTPLLKLFSEVIKEIYPDMDLNESKRSQKVLEIRRNLYVASVILSTSGKSEALEKYHEVKSIFEEAAMNIREFLSNDENLNKAILEYDQISVEVLQTMMEPWMTLMTITCAE</sequence>
<protein>
    <submittedName>
        <fullName evidence="2">Uncharacterized protein</fullName>
    </submittedName>
</protein>
<dbReference type="RefSeq" id="XP_020305682.1">
    <property type="nucleotide sequence ID" value="XM_020450618.1"/>
</dbReference>
<evidence type="ECO:0000313" key="2">
    <source>
        <dbReference type="EMBL" id="EJD74785.1"/>
    </source>
</evidence>
<feature type="compositionally biased region" description="Polar residues" evidence="1">
    <location>
        <begin position="19"/>
        <end position="28"/>
    </location>
</feature>
<proteinExistence type="predicted"/>
<accession>A0A1S0UGT2</accession>
<evidence type="ECO:0000256" key="1">
    <source>
        <dbReference type="SAM" id="MobiDB-lite"/>
    </source>
</evidence>
<reference evidence="2" key="1">
    <citation type="submission" date="2012-04" db="EMBL/GenBank/DDBJ databases">
        <title>The Genome Sequence of Loa loa.</title>
        <authorList>
            <consortium name="The Broad Institute Genome Sequencing Platform"/>
            <consortium name="Broad Institute Genome Sequencing Center for Infectious Disease"/>
            <person name="Nutman T.B."/>
            <person name="Fink D.L."/>
            <person name="Russ C."/>
            <person name="Young S."/>
            <person name="Zeng Q."/>
            <person name="Gargeya S."/>
            <person name="Alvarado L."/>
            <person name="Berlin A."/>
            <person name="Chapman S.B."/>
            <person name="Chen Z."/>
            <person name="Freedman E."/>
            <person name="Gellesch M."/>
            <person name="Goldberg J."/>
            <person name="Griggs A."/>
            <person name="Gujja S."/>
            <person name="Heilman E.R."/>
            <person name="Heiman D."/>
            <person name="Howarth C."/>
            <person name="Mehta T."/>
            <person name="Neiman D."/>
            <person name="Pearson M."/>
            <person name="Roberts A."/>
            <person name="Saif S."/>
            <person name="Shea T."/>
            <person name="Shenoy N."/>
            <person name="Sisk P."/>
            <person name="Stolte C."/>
            <person name="Sykes S."/>
            <person name="White J."/>
            <person name="Yandava C."/>
            <person name="Haas B."/>
            <person name="Henn M.R."/>
            <person name="Nusbaum C."/>
            <person name="Birren B."/>
        </authorList>
    </citation>
    <scope>NUCLEOTIDE SEQUENCE [LARGE SCALE GENOMIC DNA]</scope>
</reference>
<dbReference type="GeneID" id="31251796"/>
<feature type="region of interest" description="Disordered" evidence="1">
    <location>
        <begin position="1"/>
        <end position="28"/>
    </location>
</feature>
<feature type="compositionally biased region" description="Basic and acidic residues" evidence="1">
    <location>
        <begin position="131"/>
        <end position="141"/>
    </location>
</feature>
<dbReference type="CTD" id="31251796"/>
<dbReference type="OrthoDB" id="5867110at2759"/>
<feature type="region of interest" description="Disordered" evidence="1">
    <location>
        <begin position="43"/>
        <end position="72"/>
    </location>
</feature>
<organism evidence="2">
    <name type="scientific">Loa loa</name>
    <name type="common">Eye worm</name>
    <name type="synonym">Filaria loa</name>
    <dbReference type="NCBI Taxonomy" id="7209"/>
    <lineage>
        <taxon>Eukaryota</taxon>
        <taxon>Metazoa</taxon>
        <taxon>Ecdysozoa</taxon>
        <taxon>Nematoda</taxon>
        <taxon>Chromadorea</taxon>
        <taxon>Rhabditida</taxon>
        <taxon>Spirurina</taxon>
        <taxon>Spiruromorpha</taxon>
        <taxon>Filarioidea</taxon>
        <taxon>Onchocercidae</taxon>
        <taxon>Loa</taxon>
    </lineage>
</organism>
<dbReference type="KEGG" id="loa:LOAG_17950"/>
<feature type="compositionally biased region" description="Basic residues" evidence="1">
    <location>
        <begin position="1"/>
        <end position="10"/>
    </location>
</feature>
<name>A0A1S0UGT2_LOALO</name>
<feature type="region of interest" description="Disordered" evidence="1">
    <location>
        <begin position="126"/>
        <end position="146"/>
    </location>
</feature>
<dbReference type="AlphaFoldDB" id="A0A1S0UGT2"/>
<dbReference type="InParanoid" id="A0A1S0UGT2"/>
<gene>
    <name evidence="2" type="ORF">LOAG_17950</name>
</gene>
<dbReference type="EMBL" id="JH712224">
    <property type="protein sequence ID" value="EJD74785.1"/>
    <property type="molecule type" value="Genomic_DNA"/>
</dbReference>